<evidence type="ECO:0000256" key="1">
    <source>
        <dbReference type="ARBA" id="ARBA00022705"/>
    </source>
</evidence>
<evidence type="ECO:0000313" key="2">
    <source>
        <dbReference type="EMBL" id="MBF7982118.1"/>
    </source>
</evidence>
<protein>
    <submittedName>
        <fullName evidence="2">IncFII family plasmid replication initiator RepA</fullName>
    </submittedName>
</protein>
<dbReference type="EMBL" id="JADOBI010000013">
    <property type="protein sequence ID" value="MBF7982118.1"/>
    <property type="molecule type" value="Genomic_DNA"/>
</dbReference>
<dbReference type="Proteomes" id="UP000636811">
    <property type="component" value="Unassembled WGS sequence"/>
</dbReference>
<dbReference type="RefSeq" id="WP_195815970.1">
    <property type="nucleotide sequence ID" value="NZ_JADOBI010000013.1"/>
</dbReference>
<reference evidence="2 3" key="1">
    <citation type="submission" date="2020-11" db="EMBL/GenBank/DDBJ databases">
        <title>Taxonomic investigation of Rahnella strains.</title>
        <authorList>
            <person name="Lee S.D."/>
        </authorList>
    </citation>
    <scope>NUCLEOTIDE SEQUENCE [LARGE SCALE GENOMIC DNA]</scope>
    <source>
        <strain evidence="2 3">SAP-17</strain>
    </source>
</reference>
<evidence type="ECO:0000313" key="3">
    <source>
        <dbReference type="Proteomes" id="UP000636811"/>
    </source>
</evidence>
<name>A0ABS0EAK8_9GAMM</name>
<dbReference type="NCBIfam" id="NF040977">
    <property type="entry name" value="RepA_IncFII_LM"/>
    <property type="match status" value="1"/>
</dbReference>
<dbReference type="InterPro" id="IPR003446">
    <property type="entry name" value="Plasmid_replication_init_RepA"/>
</dbReference>
<organism evidence="2 3">
    <name type="scientific">Rahnella laticis</name>
    <dbReference type="NCBI Taxonomy" id="2787622"/>
    <lineage>
        <taxon>Bacteria</taxon>
        <taxon>Pseudomonadati</taxon>
        <taxon>Pseudomonadota</taxon>
        <taxon>Gammaproteobacteria</taxon>
        <taxon>Enterobacterales</taxon>
        <taxon>Yersiniaceae</taxon>
        <taxon>Rahnella</taxon>
    </lineage>
</organism>
<gene>
    <name evidence="2" type="ORF">IV433_22160</name>
</gene>
<accession>A0ABS0EAK8</accession>
<dbReference type="Pfam" id="PF02387">
    <property type="entry name" value="IncFII_repA"/>
    <property type="match status" value="1"/>
</dbReference>
<keyword evidence="3" id="KW-1185">Reference proteome</keyword>
<keyword evidence="1" id="KW-0235">DNA replication</keyword>
<comment type="caution">
    <text evidence="2">The sequence shown here is derived from an EMBL/GenBank/DDBJ whole genome shotgun (WGS) entry which is preliminary data.</text>
</comment>
<sequence>MKGLTVVQNADPRFEVSEDKRTLPFNHKLMKAAEGFTSRFEFSMHVAFARANGKRRRMPPDSRKRAIDALLQAMCFHNDPLENRVNATVTTMAIECSLATESEAGNLSITRATRALHFLALLGLITYETQFCDTLGCNFPADITFTPVFFDALGISAPAVAAARESRVAWKNKQRAKQGHSRLPLDELMFAAMKARRDRFYDYHMKRKQHGHARVRAKRDASRLRAEIEALVKRELTREIAEQRFPASKDAVMAEVARRVKQRMILSRGHHTRLAA</sequence>
<proteinExistence type="predicted"/>